<dbReference type="GeneID" id="90542361"/>
<keyword evidence="6" id="KW-0594">Phospholipid biosynthesis</keyword>
<evidence type="ECO:0000256" key="3">
    <source>
        <dbReference type="ARBA" id="ARBA00022679"/>
    </source>
</evidence>
<dbReference type="SUPFAM" id="SSF52374">
    <property type="entry name" value="Nucleotidylyl transferase"/>
    <property type="match status" value="1"/>
</dbReference>
<evidence type="ECO:0000313" key="10">
    <source>
        <dbReference type="EMBL" id="WUR04527.1"/>
    </source>
</evidence>
<keyword evidence="7" id="KW-1208">Phospholipid metabolism</keyword>
<dbReference type="PANTHER" id="PTHR10739:SF13">
    <property type="entry name" value="CHOLINE-PHOSPHATE CYTIDYLYLTRANSFERASE"/>
    <property type="match status" value="1"/>
</dbReference>
<evidence type="ECO:0000256" key="2">
    <source>
        <dbReference type="ARBA" id="ARBA00022516"/>
    </source>
</evidence>
<dbReference type="GO" id="GO:0004105">
    <property type="term" value="F:choline-phosphate cytidylyltransferase activity"/>
    <property type="evidence" value="ECO:0007669"/>
    <property type="project" value="UniProtKB-EC"/>
</dbReference>
<dbReference type="CDD" id="cd02174">
    <property type="entry name" value="CCT"/>
    <property type="match status" value="1"/>
</dbReference>
<evidence type="ECO:0000256" key="8">
    <source>
        <dbReference type="ARBA" id="ARBA00026101"/>
    </source>
</evidence>
<dbReference type="GO" id="GO:0005635">
    <property type="term" value="C:nuclear envelope"/>
    <property type="evidence" value="ECO:0007669"/>
    <property type="project" value="TreeGrafter"/>
</dbReference>
<dbReference type="EC" id="2.7.7.15" evidence="8"/>
<dbReference type="InterPro" id="IPR041723">
    <property type="entry name" value="CCT"/>
</dbReference>
<keyword evidence="11" id="KW-1185">Reference proteome</keyword>
<evidence type="ECO:0000259" key="9">
    <source>
        <dbReference type="Pfam" id="PF01467"/>
    </source>
</evidence>
<dbReference type="KEGG" id="vnx:VNE69_09082"/>
<evidence type="ECO:0000256" key="4">
    <source>
        <dbReference type="ARBA" id="ARBA00022695"/>
    </source>
</evidence>
<evidence type="ECO:0000313" key="11">
    <source>
        <dbReference type="Proteomes" id="UP001334084"/>
    </source>
</evidence>
<sequence length="270" mass="31903">MKKKIKKDKCVKKKSNTNVNDYKMIRPVYPKNISEYEPIISSIKFYKIPNSRPVRVYCDGVYDVFHYGHARSLKQAKFLFPNVHLIVGVTSDKSTNLYKGPTVYSERERSESLSHCKYVDEIIEDCPWIITDEFITKHNIDFIAHDEAPYKHGDNEDIYKIFKDRGIFIPLMRSKGISTSKIITNIVKDYDKYIIRNIERGITAKELNISFLELNRLKITKIIKYKIKRIKDDIKSELRYANMYWDTVICNIVNKIRNEKERIIEALSKM</sequence>
<dbReference type="RefSeq" id="XP_065330672.1">
    <property type="nucleotide sequence ID" value="XM_065474600.1"/>
</dbReference>
<dbReference type="PANTHER" id="PTHR10739">
    <property type="entry name" value="CYTIDYLYLTRANSFERASE"/>
    <property type="match status" value="1"/>
</dbReference>
<dbReference type="InterPro" id="IPR045049">
    <property type="entry name" value="Pcy1-like"/>
</dbReference>
<protein>
    <recommendedName>
        <fullName evidence="8">choline-phosphate cytidylyltransferase</fullName>
        <ecNumber evidence="8">2.7.7.15</ecNumber>
    </recommendedName>
</protein>
<keyword evidence="4 10" id="KW-0548">Nucleotidyltransferase</keyword>
<dbReference type="Proteomes" id="UP001334084">
    <property type="component" value="Chromosome 9"/>
</dbReference>
<dbReference type="AlphaFoldDB" id="A0AAX4JEW9"/>
<gene>
    <name evidence="10" type="ORF">VNE69_09082</name>
</gene>
<dbReference type="InterPro" id="IPR004821">
    <property type="entry name" value="Cyt_trans-like"/>
</dbReference>
<evidence type="ECO:0000256" key="7">
    <source>
        <dbReference type="ARBA" id="ARBA00023264"/>
    </source>
</evidence>
<keyword evidence="5" id="KW-0443">Lipid metabolism</keyword>
<evidence type="ECO:0000256" key="5">
    <source>
        <dbReference type="ARBA" id="ARBA00023098"/>
    </source>
</evidence>
<keyword evidence="3" id="KW-0808">Transferase</keyword>
<dbReference type="GO" id="GO:0031210">
    <property type="term" value="F:phosphatidylcholine binding"/>
    <property type="evidence" value="ECO:0007669"/>
    <property type="project" value="TreeGrafter"/>
</dbReference>
<feature type="domain" description="Cytidyltransferase-like" evidence="9">
    <location>
        <begin position="57"/>
        <end position="184"/>
    </location>
</feature>
<organism evidence="10 11">
    <name type="scientific">Vairimorpha necatrix</name>
    <dbReference type="NCBI Taxonomy" id="6039"/>
    <lineage>
        <taxon>Eukaryota</taxon>
        <taxon>Fungi</taxon>
        <taxon>Fungi incertae sedis</taxon>
        <taxon>Microsporidia</taxon>
        <taxon>Nosematidae</taxon>
        <taxon>Vairimorpha</taxon>
    </lineage>
</organism>
<accession>A0AAX4JEW9</accession>
<dbReference type="InterPro" id="IPR014729">
    <property type="entry name" value="Rossmann-like_a/b/a_fold"/>
</dbReference>
<name>A0AAX4JEW9_9MICR</name>
<dbReference type="NCBIfam" id="TIGR00125">
    <property type="entry name" value="cyt_tran_rel"/>
    <property type="match status" value="1"/>
</dbReference>
<dbReference type="EMBL" id="CP142734">
    <property type="protein sequence ID" value="WUR04527.1"/>
    <property type="molecule type" value="Genomic_DNA"/>
</dbReference>
<reference evidence="10" key="1">
    <citation type="journal article" date="2024" name="BMC Genomics">
        <title>Functional annotation of a divergent genome using sequence and structure-based similarity.</title>
        <authorList>
            <person name="Svedberg D."/>
            <person name="Winiger R.R."/>
            <person name="Berg A."/>
            <person name="Sharma H."/>
            <person name="Tellgren-Roth C."/>
            <person name="Debrunner-Vossbrinck B.A."/>
            <person name="Vossbrinck C.R."/>
            <person name="Barandun J."/>
        </authorList>
    </citation>
    <scope>NUCLEOTIDE SEQUENCE</scope>
    <source>
        <strain evidence="10">Illinois isolate</strain>
    </source>
</reference>
<dbReference type="Gene3D" id="3.40.50.620">
    <property type="entry name" value="HUPs"/>
    <property type="match status" value="1"/>
</dbReference>
<dbReference type="Pfam" id="PF01467">
    <property type="entry name" value="CTP_transf_like"/>
    <property type="match status" value="1"/>
</dbReference>
<evidence type="ECO:0000256" key="6">
    <source>
        <dbReference type="ARBA" id="ARBA00023209"/>
    </source>
</evidence>
<keyword evidence="2" id="KW-0444">Lipid biosynthesis</keyword>
<evidence type="ECO:0000256" key="1">
    <source>
        <dbReference type="ARBA" id="ARBA00010101"/>
    </source>
</evidence>
<comment type="similarity">
    <text evidence="1">Belongs to the cytidylyltransferase family.</text>
</comment>
<proteinExistence type="inferred from homology"/>